<reference evidence="5 6" key="1">
    <citation type="journal article" date="2012" name="Appl. Environ. Microbiol.">
        <title>Short-read sequencing for genomic analysis of the brown rot fungus Fibroporia radiculosa.</title>
        <authorList>
            <person name="Tang J.D."/>
            <person name="Perkins A.D."/>
            <person name="Sonstegard T.S."/>
            <person name="Schroeder S.G."/>
            <person name="Burgess S.C."/>
            <person name="Diehl S.V."/>
        </authorList>
    </citation>
    <scope>NUCLEOTIDE SEQUENCE [LARGE SCALE GENOMIC DNA]</scope>
    <source>
        <strain evidence="5 6">TFFH 294</strain>
    </source>
</reference>
<protein>
    <recommendedName>
        <fullName evidence="4">K Homology domain-containing protein</fullName>
    </recommendedName>
</protein>
<dbReference type="InterPro" id="IPR004087">
    <property type="entry name" value="KH_dom"/>
</dbReference>
<keyword evidence="2" id="KW-0694">RNA-binding</keyword>
<feature type="domain" description="K Homology" evidence="4">
    <location>
        <begin position="815"/>
        <end position="883"/>
    </location>
</feature>
<evidence type="ECO:0000313" key="6">
    <source>
        <dbReference type="Proteomes" id="UP000006352"/>
    </source>
</evidence>
<dbReference type="SUPFAM" id="SSF54791">
    <property type="entry name" value="Eukaryotic type KH-domain (KH-domain type I)"/>
    <property type="match status" value="7"/>
</dbReference>
<feature type="region of interest" description="Disordered" evidence="3">
    <location>
        <begin position="196"/>
        <end position="235"/>
    </location>
</feature>
<dbReference type="SMART" id="SM00322">
    <property type="entry name" value="KH"/>
    <property type="match status" value="8"/>
</dbReference>
<dbReference type="HOGENOM" id="CLU_003293_1_1_1"/>
<feature type="domain" description="K Homology" evidence="4">
    <location>
        <begin position="157"/>
        <end position="254"/>
    </location>
</feature>
<feature type="domain" description="K Homology" evidence="4">
    <location>
        <begin position="560"/>
        <end position="632"/>
    </location>
</feature>
<feature type="compositionally biased region" description="Polar residues" evidence="3">
    <location>
        <begin position="17"/>
        <end position="37"/>
    </location>
</feature>
<feature type="domain" description="K Homology" evidence="4">
    <location>
        <begin position="1174"/>
        <end position="1240"/>
    </location>
</feature>
<dbReference type="Proteomes" id="UP000006352">
    <property type="component" value="Unassembled WGS sequence"/>
</dbReference>
<accession>J4G5V0</accession>
<dbReference type="GeneID" id="24096409"/>
<dbReference type="Pfam" id="PF00013">
    <property type="entry name" value="KH_1"/>
    <property type="match status" value="7"/>
</dbReference>
<dbReference type="InterPro" id="IPR004088">
    <property type="entry name" value="KH_dom_type_1"/>
</dbReference>
<dbReference type="STRING" id="599839.J4G5V0"/>
<dbReference type="Gene3D" id="3.30.1370.10">
    <property type="entry name" value="K Homology domain, type 1"/>
    <property type="match status" value="8"/>
</dbReference>
<gene>
    <name evidence="5" type="ORF">FIBRA_03552</name>
</gene>
<keyword evidence="1" id="KW-0677">Repeat</keyword>
<sequence length="1250" mass="135173">MSLNAADIQKKHEGDQESPSVQPETSSADGHFTQSNGHIEPDFQEAFPSLAPSSQVSSKPAATAWGSAVGPRIRSTIPKQVMFTDSFNLSSADIAAAGKDGKPVSPGEIMKQVMAQYKVKLDASTNNRSRQTMFYLKAESQKELEKAKRTLIALLSPVISIILNAPVSTIPSIVGTKGATLIKVREQTGVRIDIPRRENIPAPNGNGAAPSTSGVTTPQPTADDEEEEPTVPITITGPQSSVFEAQGLLNEIIALRRSGSTQRVRDIPAHILPFLIPRRSMFEAAAEGGNVSLSLNQSLREITVSGEREAVLRVVETIRSAMDYFSKEVTKLQITLPKRQHRLLTGVGADDIMAKSKCAVLIPQPEEASEEIVVWGKPTELSTGLQAVMEKANSAYIHEFPLPGPIALSRQLLTYFTRIDYPQTLSYSNPGISVYTPPAATIERSTVLNVDIVGDKPAVDTAVSQLSALIGKLIGATKEVNIDWLVHRIINSNKNAKKIKTFHETYNVVVYFPPESAEQSSVLLVYDPTSPSASPSPDEKAKNLEEVEKELLKMARDAADVKTQTVPVEKKWHEAVVGQGGTTLNAIIGEDKTLSIKVGADAGDTSTEDVILVRGISADVDRAVKEILKIVEDAKNDEIVSGYSIEFDIDKEYVGRIVGSQGSGVNRLRDSLGVKIDFSDDVDEKEKDIGKKKKTAHAKSHVKIVGRKENVEETKKRILAQVERLADETSEVLKIPHQYHAGLIGQGGKYVIRLEEKHGVKITFPRESAENGEGRTREQLKPDEVLVKGGRKGVAAAKSELLDASPIAADFEKENDHVINFTIPSRTVARILGKGGASIREIKDMTGTQIDVDRADDKITNVSVRGSKLAIAEAKAAILAIAEQIGEETTDSVEVESRFHRAIIGAGGQGLKELIVRCGGPSDSKAQAGLVRFPRQGEPSDEVRLRGEPKLVAKIKAELENTVAALRDRIVLAVEVPAAQHRALIGRGGQHLVELQNRTGVQVQFPGSRSYHQVGEPENAADLNGVDPANIVKVSGPRAGCEKAIDELKTQVKPAAPEAVMATVTVPLKYHHAVTQQGNFFRTLRSSGVLVEHSKLPQKPAVPPHPVPQADAAEARIDDTEIAAGAPEVQWQVVPNYQDAEEGDSDWTLKARDQASLDKALKLTQEAIEHAEKMSHVGFLTLPDRSSFPRIVGSKGANVARLRNESGADITVSRDDTTITVIGSEDAIETAKEAILKVASQSRSRGRRDV</sequence>
<dbReference type="FunCoup" id="J4G5V0">
    <property type="interactions" value="207"/>
</dbReference>
<feature type="domain" description="K Homology" evidence="4">
    <location>
        <begin position="887"/>
        <end position="964"/>
    </location>
</feature>
<dbReference type="GO" id="GO:0003723">
    <property type="term" value="F:RNA binding"/>
    <property type="evidence" value="ECO:0007669"/>
    <property type="project" value="UniProtKB-UniRule"/>
</dbReference>
<evidence type="ECO:0000259" key="4">
    <source>
        <dbReference type="SMART" id="SM00322"/>
    </source>
</evidence>
<dbReference type="PROSITE" id="PS50084">
    <property type="entry name" value="KH_TYPE_1"/>
    <property type="match status" value="8"/>
</dbReference>
<feature type="compositionally biased region" description="Polar residues" evidence="3">
    <location>
        <begin position="51"/>
        <end position="60"/>
    </location>
</feature>
<feature type="domain" description="K Homology" evidence="4">
    <location>
        <begin position="641"/>
        <end position="723"/>
    </location>
</feature>
<dbReference type="OrthoDB" id="10027144at2759"/>
<dbReference type="RefSeq" id="XP_012180781.1">
    <property type="nucleotide sequence ID" value="XM_012325391.1"/>
</dbReference>
<feature type="compositionally biased region" description="Polar residues" evidence="3">
    <location>
        <begin position="209"/>
        <end position="220"/>
    </location>
</feature>
<evidence type="ECO:0000256" key="1">
    <source>
        <dbReference type="ARBA" id="ARBA00022737"/>
    </source>
</evidence>
<dbReference type="AlphaFoldDB" id="J4G5V0"/>
<dbReference type="PANTHER" id="PTHR10288">
    <property type="entry name" value="KH DOMAIN CONTAINING RNA BINDING PROTEIN"/>
    <property type="match status" value="1"/>
</dbReference>
<proteinExistence type="predicted"/>
<evidence type="ECO:0000256" key="2">
    <source>
        <dbReference type="PROSITE-ProRule" id="PRU00117"/>
    </source>
</evidence>
<dbReference type="InterPro" id="IPR036612">
    <property type="entry name" value="KH_dom_type_1_sf"/>
</dbReference>
<dbReference type="InParanoid" id="J4G5V0"/>
<evidence type="ECO:0000313" key="5">
    <source>
        <dbReference type="EMBL" id="CCM01498.1"/>
    </source>
</evidence>
<dbReference type="CDD" id="cd00105">
    <property type="entry name" value="KH-I"/>
    <property type="match status" value="2"/>
</dbReference>
<dbReference type="EMBL" id="HE797034">
    <property type="protein sequence ID" value="CCM01498.1"/>
    <property type="molecule type" value="Genomic_DNA"/>
</dbReference>
<evidence type="ECO:0000256" key="3">
    <source>
        <dbReference type="SAM" id="MobiDB-lite"/>
    </source>
</evidence>
<feature type="domain" description="K Homology" evidence="4">
    <location>
        <begin position="727"/>
        <end position="806"/>
    </location>
</feature>
<keyword evidence="6" id="KW-1185">Reference proteome</keyword>
<name>J4G5V0_9APHY</name>
<dbReference type="CDD" id="cd22448">
    <property type="entry name" value="KH-I_ScSCP160_rpt3"/>
    <property type="match status" value="1"/>
</dbReference>
<organism evidence="5 6">
    <name type="scientific">Fibroporia radiculosa</name>
    <dbReference type="NCBI Taxonomy" id="599839"/>
    <lineage>
        <taxon>Eukaryota</taxon>
        <taxon>Fungi</taxon>
        <taxon>Dikarya</taxon>
        <taxon>Basidiomycota</taxon>
        <taxon>Agaricomycotina</taxon>
        <taxon>Agaricomycetes</taxon>
        <taxon>Polyporales</taxon>
        <taxon>Fibroporiaceae</taxon>
        <taxon>Fibroporia</taxon>
    </lineage>
</organism>
<feature type="domain" description="K Homology" evidence="4">
    <location>
        <begin position="968"/>
        <end position="1053"/>
    </location>
</feature>
<feature type="region of interest" description="Disordered" evidence="3">
    <location>
        <begin position="1"/>
        <end position="68"/>
    </location>
</feature>